<gene>
    <name evidence="2" type="ORF">ETB97_005325</name>
</gene>
<dbReference type="EMBL" id="SPNV01000024">
    <property type="protein sequence ID" value="KAF5865084.1"/>
    <property type="molecule type" value="Genomic_DNA"/>
</dbReference>
<accession>A0A8H6AE25</accession>
<evidence type="ECO:0000313" key="2">
    <source>
        <dbReference type="EMBL" id="KAF5865084.1"/>
    </source>
</evidence>
<reference evidence="2 3" key="1">
    <citation type="submission" date="2019-04" db="EMBL/GenBank/DDBJ databases">
        <title>Aspergillus burnettii sp. nov., novel species from soil in southeast Queensland.</title>
        <authorList>
            <person name="Gilchrist C.L.M."/>
            <person name="Pitt J.I."/>
            <person name="Lange L."/>
            <person name="Lacey H.J."/>
            <person name="Vuong D."/>
            <person name="Midgley D.J."/>
            <person name="Greenfield P."/>
            <person name="Bradbury M."/>
            <person name="Lacey E."/>
            <person name="Busk P.K."/>
            <person name="Pilgaard B."/>
            <person name="Chooi Y.H."/>
            <person name="Piggott A.M."/>
        </authorList>
    </citation>
    <scope>NUCLEOTIDE SEQUENCE [LARGE SCALE GENOMIC DNA]</scope>
    <source>
        <strain evidence="2 3">FRR 5400</strain>
    </source>
</reference>
<organism evidence="2 3">
    <name type="scientific">Petromyces alliaceus</name>
    <name type="common">Aspergillus alliaceus</name>
    <dbReference type="NCBI Taxonomy" id="209559"/>
    <lineage>
        <taxon>Eukaryota</taxon>
        <taxon>Fungi</taxon>
        <taxon>Dikarya</taxon>
        <taxon>Ascomycota</taxon>
        <taxon>Pezizomycotina</taxon>
        <taxon>Eurotiomycetes</taxon>
        <taxon>Eurotiomycetidae</taxon>
        <taxon>Eurotiales</taxon>
        <taxon>Aspergillaceae</taxon>
        <taxon>Aspergillus</taxon>
        <taxon>Aspergillus subgen. Circumdati</taxon>
    </lineage>
</organism>
<feature type="region of interest" description="Disordered" evidence="1">
    <location>
        <begin position="75"/>
        <end position="114"/>
    </location>
</feature>
<sequence length="190" mass="21286">MGPRPPAQRRPSPQYPELFVVIPSRPDIHKEYEKKATEKRAITEEPEVVQRFLTHLLLEQAKSVNTLQRVMKGLEEPQESNELVPGAEAGEPRRELEQGLDIVAPPASEEQQPQTMATCNDFEAYAPCQPSEALFQLRTNSIPEPQEPQVPHAAVDSTLMGFPLYRALSYQPPPASSQPSTSHETQQQEP</sequence>
<name>A0A8H6AE25_PETAA</name>
<evidence type="ECO:0000313" key="3">
    <source>
        <dbReference type="Proteomes" id="UP000541154"/>
    </source>
</evidence>
<evidence type="ECO:0000256" key="1">
    <source>
        <dbReference type="SAM" id="MobiDB-lite"/>
    </source>
</evidence>
<feature type="region of interest" description="Disordered" evidence="1">
    <location>
        <begin position="166"/>
        <end position="190"/>
    </location>
</feature>
<keyword evidence="3" id="KW-1185">Reference proteome</keyword>
<protein>
    <submittedName>
        <fullName evidence="2">Uncharacterized protein</fullName>
    </submittedName>
</protein>
<proteinExistence type="predicted"/>
<dbReference type="AlphaFoldDB" id="A0A8H6AE25"/>
<comment type="caution">
    <text evidence="2">The sequence shown here is derived from an EMBL/GenBank/DDBJ whole genome shotgun (WGS) entry which is preliminary data.</text>
</comment>
<dbReference type="Proteomes" id="UP000541154">
    <property type="component" value="Unassembled WGS sequence"/>
</dbReference>